<dbReference type="OMA" id="NEAIYTM"/>
<keyword evidence="5" id="KW-1185">Reference proteome</keyword>
<reference evidence="4" key="1">
    <citation type="submission" date="2021-02" db="EMBL/GenBank/DDBJ databases">
        <authorList>
            <person name="Dougan E. K."/>
            <person name="Rhodes N."/>
            <person name="Thang M."/>
            <person name="Chan C."/>
        </authorList>
    </citation>
    <scope>NUCLEOTIDE SEQUENCE</scope>
</reference>
<feature type="domain" description="Ketosynthase family 3 (KS3)" evidence="3">
    <location>
        <begin position="1"/>
        <end position="124"/>
    </location>
</feature>
<evidence type="ECO:0000256" key="2">
    <source>
        <dbReference type="ARBA" id="ARBA00022679"/>
    </source>
</evidence>
<keyword evidence="2" id="KW-0808">Transferase</keyword>
<dbReference type="PANTHER" id="PTHR11712">
    <property type="entry name" value="POLYKETIDE SYNTHASE-RELATED"/>
    <property type="match status" value="1"/>
</dbReference>
<dbReference type="InterPro" id="IPR020841">
    <property type="entry name" value="PKS_Beta-ketoAc_synthase_dom"/>
</dbReference>
<gene>
    <name evidence="4" type="ORF">PGLA1383_LOCUS42984</name>
</gene>
<protein>
    <recommendedName>
        <fullName evidence="1">beta-ketoacyl-[acyl-carrier-protein] synthase I</fullName>
        <ecNumber evidence="1">2.3.1.41</ecNumber>
    </recommendedName>
</protein>
<dbReference type="InterPro" id="IPR016039">
    <property type="entry name" value="Thiolase-like"/>
</dbReference>
<dbReference type="GO" id="GO:0004315">
    <property type="term" value="F:3-oxoacyl-[acyl-carrier-protein] synthase activity"/>
    <property type="evidence" value="ECO:0007669"/>
    <property type="project" value="UniProtKB-EC"/>
</dbReference>
<dbReference type="PANTHER" id="PTHR11712:SF336">
    <property type="entry name" value="3-OXOACYL-[ACYL-CARRIER-PROTEIN] SYNTHASE, MITOCHONDRIAL"/>
    <property type="match status" value="1"/>
</dbReference>
<dbReference type="GO" id="GO:0006633">
    <property type="term" value="P:fatty acid biosynthetic process"/>
    <property type="evidence" value="ECO:0007669"/>
    <property type="project" value="TreeGrafter"/>
</dbReference>
<sequence length="127" mass="13314">DAGVDPKQVSYVNAHATSTPAGDITEVRAIKKAFNNDTDHLVVNGTKSMVGHGLGAAGGLEGIAVIQAIRHKKVHPTINTSILDEEMTIRAPLEKDGAMDLDIEVAISNSFGFGGHNAVIALAPYKE</sequence>
<dbReference type="Proteomes" id="UP000654075">
    <property type="component" value="Unassembled WGS sequence"/>
</dbReference>
<dbReference type="PROSITE" id="PS52004">
    <property type="entry name" value="KS3_2"/>
    <property type="match status" value="1"/>
</dbReference>
<name>A0A813GFR5_POLGL</name>
<comment type="caution">
    <text evidence="4">The sequence shown here is derived from an EMBL/GenBank/DDBJ whole genome shotgun (WGS) entry which is preliminary data.</text>
</comment>
<dbReference type="EMBL" id="CAJNNV010028877">
    <property type="protein sequence ID" value="CAE8626008.1"/>
    <property type="molecule type" value="Genomic_DNA"/>
</dbReference>
<dbReference type="Gene3D" id="3.40.47.10">
    <property type="match status" value="1"/>
</dbReference>
<dbReference type="EC" id="2.3.1.41" evidence="1"/>
<proteinExistence type="predicted"/>
<dbReference type="OrthoDB" id="5334845at2759"/>
<organism evidence="4 5">
    <name type="scientific">Polarella glacialis</name>
    <name type="common">Dinoflagellate</name>
    <dbReference type="NCBI Taxonomy" id="89957"/>
    <lineage>
        <taxon>Eukaryota</taxon>
        <taxon>Sar</taxon>
        <taxon>Alveolata</taxon>
        <taxon>Dinophyceae</taxon>
        <taxon>Suessiales</taxon>
        <taxon>Suessiaceae</taxon>
        <taxon>Polarella</taxon>
    </lineage>
</organism>
<accession>A0A813GFR5</accession>
<evidence type="ECO:0000256" key="1">
    <source>
        <dbReference type="ARBA" id="ARBA00013191"/>
    </source>
</evidence>
<dbReference type="InterPro" id="IPR000794">
    <property type="entry name" value="Beta-ketoacyl_synthase"/>
</dbReference>
<evidence type="ECO:0000313" key="4">
    <source>
        <dbReference type="EMBL" id="CAE8626008.1"/>
    </source>
</evidence>
<dbReference type="Pfam" id="PF02801">
    <property type="entry name" value="Ketoacyl-synt_C"/>
    <property type="match status" value="1"/>
</dbReference>
<evidence type="ECO:0000259" key="3">
    <source>
        <dbReference type="PROSITE" id="PS52004"/>
    </source>
</evidence>
<dbReference type="SUPFAM" id="SSF53901">
    <property type="entry name" value="Thiolase-like"/>
    <property type="match status" value="1"/>
</dbReference>
<dbReference type="AlphaFoldDB" id="A0A813GFR5"/>
<feature type="non-terminal residue" evidence="4">
    <location>
        <position position="1"/>
    </location>
</feature>
<dbReference type="InterPro" id="IPR014031">
    <property type="entry name" value="Ketoacyl_synth_C"/>
</dbReference>
<evidence type="ECO:0000313" key="5">
    <source>
        <dbReference type="Proteomes" id="UP000654075"/>
    </source>
</evidence>
<dbReference type="GO" id="GO:0005739">
    <property type="term" value="C:mitochondrion"/>
    <property type="evidence" value="ECO:0007669"/>
    <property type="project" value="TreeGrafter"/>
</dbReference>